<feature type="domain" description="Putative restriction endonuclease" evidence="1">
    <location>
        <begin position="15"/>
        <end position="174"/>
    </location>
</feature>
<dbReference type="Pfam" id="PF05685">
    <property type="entry name" value="Uma2"/>
    <property type="match status" value="1"/>
</dbReference>
<evidence type="ECO:0000313" key="2">
    <source>
        <dbReference type="EMBL" id="GLK99062.1"/>
    </source>
</evidence>
<name>A0A9W6KCQ4_9ACTN</name>
<gene>
    <name evidence="2" type="ORF">GCM10017581_008030</name>
</gene>
<sequence>MSADVLEHPGPWSEDEYFALGETPNRVELIDGSLLVSPAPGVRHQILSRRIANALDAGASNAGLLVLEAVNVRLRTGRIVIPDLVVSEVEDGSTIDAVDVALVGEIVSPSNAATDRLVKMQLYAADRIAWYLLIEPEDPAAVALRLLRLEGEHYIEHAVVSAGETLISDEPFAIRLDTDALAARRTAP</sequence>
<organism evidence="2 3">
    <name type="scientific">Dactylosporangium matsuzakiense</name>
    <dbReference type="NCBI Taxonomy" id="53360"/>
    <lineage>
        <taxon>Bacteria</taxon>
        <taxon>Bacillati</taxon>
        <taxon>Actinomycetota</taxon>
        <taxon>Actinomycetes</taxon>
        <taxon>Micromonosporales</taxon>
        <taxon>Micromonosporaceae</taxon>
        <taxon>Dactylosporangium</taxon>
    </lineage>
</organism>
<evidence type="ECO:0000259" key="1">
    <source>
        <dbReference type="Pfam" id="PF05685"/>
    </source>
</evidence>
<dbReference type="SUPFAM" id="SSF52980">
    <property type="entry name" value="Restriction endonuclease-like"/>
    <property type="match status" value="1"/>
</dbReference>
<dbReference type="CDD" id="cd06260">
    <property type="entry name" value="DUF820-like"/>
    <property type="match status" value="1"/>
</dbReference>
<dbReference type="EMBL" id="BSFP01000002">
    <property type="protein sequence ID" value="GLK99062.1"/>
    <property type="molecule type" value="Genomic_DNA"/>
</dbReference>
<protein>
    <recommendedName>
        <fullName evidence="1">Putative restriction endonuclease domain-containing protein</fullName>
    </recommendedName>
</protein>
<reference evidence="2" key="1">
    <citation type="journal article" date="2014" name="Int. J. Syst. Evol. Microbiol.">
        <title>Complete genome sequence of Corynebacterium casei LMG S-19264T (=DSM 44701T), isolated from a smear-ripened cheese.</title>
        <authorList>
            <consortium name="US DOE Joint Genome Institute (JGI-PGF)"/>
            <person name="Walter F."/>
            <person name="Albersmeier A."/>
            <person name="Kalinowski J."/>
            <person name="Ruckert C."/>
        </authorList>
    </citation>
    <scope>NUCLEOTIDE SEQUENCE</scope>
    <source>
        <strain evidence="2">VKM Ac-1321</strain>
    </source>
</reference>
<dbReference type="Proteomes" id="UP001143480">
    <property type="component" value="Unassembled WGS sequence"/>
</dbReference>
<accession>A0A9W6KCQ4</accession>
<dbReference type="Gene3D" id="3.90.1570.10">
    <property type="entry name" value="tt1808, chain A"/>
    <property type="match status" value="1"/>
</dbReference>
<dbReference type="InterPro" id="IPR012296">
    <property type="entry name" value="Nuclease_put_TT1808"/>
</dbReference>
<reference evidence="2" key="2">
    <citation type="submission" date="2023-01" db="EMBL/GenBank/DDBJ databases">
        <authorList>
            <person name="Sun Q."/>
            <person name="Evtushenko L."/>
        </authorList>
    </citation>
    <scope>NUCLEOTIDE SEQUENCE</scope>
    <source>
        <strain evidence="2">VKM Ac-1321</strain>
    </source>
</reference>
<dbReference type="InterPro" id="IPR011335">
    <property type="entry name" value="Restrct_endonuc-II-like"/>
</dbReference>
<keyword evidence="3" id="KW-1185">Reference proteome</keyword>
<evidence type="ECO:0000313" key="3">
    <source>
        <dbReference type="Proteomes" id="UP001143480"/>
    </source>
</evidence>
<dbReference type="InterPro" id="IPR008538">
    <property type="entry name" value="Uma2"/>
</dbReference>
<dbReference type="PANTHER" id="PTHR35400:SF3">
    <property type="entry name" value="SLL1072 PROTEIN"/>
    <property type="match status" value="1"/>
</dbReference>
<dbReference type="AlphaFoldDB" id="A0A9W6KCQ4"/>
<dbReference type="RefSeq" id="WP_261962142.1">
    <property type="nucleotide sequence ID" value="NZ_BAAAXA010000001.1"/>
</dbReference>
<comment type="caution">
    <text evidence="2">The sequence shown here is derived from an EMBL/GenBank/DDBJ whole genome shotgun (WGS) entry which is preliminary data.</text>
</comment>
<proteinExistence type="predicted"/>
<dbReference type="PANTHER" id="PTHR35400">
    <property type="entry name" value="SLR1083 PROTEIN"/>
    <property type="match status" value="1"/>
</dbReference>